<evidence type="ECO:0000256" key="1">
    <source>
        <dbReference type="SAM" id="SignalP"/>
    </source>
</evidence>
<dbReference type="EMBL" id="JAHHIF010000013">
    <property type="protein sequence ID" value="MBW4545113.1"/>
    <property type="molecule type" value="Genomic_DNA"/>
</dbReference>
<evidence type="ECO:0000313" key="3">
    <source>
        <dbReference type="Proteomes" id="UP000753908"/>
    </source>
</evidence>
<reference evidence="2" key="2">
    <citation type="journal article" date="2022" name="Microbiol. Resour. Announc.">
        <title>Metagenome Sequencing to Explore Phylogenomics of Terrestrial Cyanobacteria.</title>
        <authorList>
            <person name="Ward R.D."/>
            <person name="Stajich J.E."/>
            <person name="Johansen J.R."/>
            <person name="Huntemann M."/>
            <person name="Clum A."/>
            <person name="Foster B."/>
            <person name="Foster B."/>
            <person name="Roux S."/>
            <person name="Palaniappan K."/>
            <person name="Varghese N."/>
            <person name="Mukherjee S."/>
            <person name="Reddy T.B.K."/>
            <person name="Daum C."/>
            <person name="Copeland A."/>
            <person name="Chen I.A."/>
            <person name="Ivanova N.N."/>
            <person name="Kyrpides N.C."/>
            <person name="Shapiro N."/>
            <person name="Eloe-Fadrosh E.A."/>
            <person name="Pietrasiak N."/>
        </authorList>
    </citation>
    <scope>NUCLEOTIDE SEQUENCE</scope>
    <source>
        <strain evidence="2">CPER-KK1</strain>
    </source>
</reference>
<proteinExistence type="predicted"/>
<accession>A0A951U994</accession>
<organism evidence="2 3">
    <name type="scientific">Symplocastrum torsivum CPER-KK1</name>
    <dbReference type="NCBI Taxonomy" id="450513"/>
    <lineage>
        <taxon>Bacteria</taxon>
        <taxon>Bacillati</taxon>
        <taxon>Cyanobacteriota</taxon>
        <taxon>Cyanophyceae</taxon>
        <taxon>Oscillatoriophycideae</taxon>
        <taxon>Oscillatoriales</taxon>
        <taxon>Microcoleaceae</taxon>
        <taxon>Symplocastrum</taxon>
    </lineage>
</organism>
<evidence type="ECO:0008006" key="4">
    <source>
        <dbReference type="Google" id="ProtNLM"/>
    </source>
</evidence>
<evidence type="ECO:0000313" key="2">
    <source>
        <dbReference type="EMBL" id="MBW4545113.1"/>
    </source>
</evidence>
<reference evidence="2" key="1">
    <citation type="submission" date="2021-05" db="EMBL/GenBank/DDBJ databases">
        <authorList>
            <person name="Pietrasiak N."/>
            <person name="Ward R."/>
            <person name="Stajich J.E."/>
            <person name="Kurbessoian T."/>
        </authorList>
    </citation>
    <scope>NUCLEOTIDE SEQUENCE</scope>
    <source>
        <strain evidence="2">CPER-KK1</strain>
    </source>
</reference>
<feature type="signal peptide" evidence="1">
    <location>
        <begin position="1"/>
        <end position="25"/>
    </location>
</feature>
<gene>
    <name evidence="2" type="ORF">KME25_11800</name>
</gene>
<dbReference type="AlphaFoldDB" id="A0A951U994"/>
<dbReference type="Proteomes" id="UP000753908">
    <property type="component" value="Unassembled WGS sequence"/>
</dbReference>
<keyword evidence="1" id="KW-0732">Signal</keyword>
<comment type="caution">
    <text evidence="2">The sequence shown here is derived from an EMBL/GenBank/DDBJ whole genome shotgun (WGS) entry which is preliminary data.</text>
</comment>
<name>A0A951U994_9CYAN</name>
<sequence>MSSMSKLLPAVLVATALLLSITEHDYPATAGTCVAATSCGQQPIQFIPGQRITVEVANLTESVVQLQQVSSTDPLPISPGQVYSFVRGGRTDPNFSVVLWDAIGLPIKVELLKPQARTLRIEVRPGGRPPGDRSIYLRDDGRVAVF</sequence>
<protein>
    <recommendedName>
        <fullName evidence="4">AMIN domain-containing protein</fullName>
    </recommendedName>
</protein>
<feature type="chain" id="PRO_5037600580" description="AMIN domain-containing protein" evidence="1">
    <location>
        <begin position="26"/>
        <end position="146"/>
    </location>
</feature>